<comment type="pathway">
    <text evidence="2 7">Isoprenoid biosynthesis; isopentenyl diphosphate biosynthesis via DXP pathway; isopentenyl diphosphate from 1-deoxy-D-xylulose 5-phosphate: step 2/6.</text>
</comment>
<dbReference type="InterPro" id="IPR050088">
    <property type="entry name" value="IspD/TarI_cytidylyltransf_bact"/>
</dbReference>
<sequence>MSRYFALLPAAGVGARMAAGGPKQYLALAGRTMLWHAARAFEAAPAILRTYVVLAPDDDQWGRHDWQGLAKLAVLRCGGATRAETVLNGLRAIAGEVAGDDWVLVHDAARPCLSAELLERLLGGLADDPVGGILAAPVADTLKRADAGGRIEATVPRERLWGAQTPQMFRHGLLARALEHAGTGVTDEASAVEALGLAPRLVESDMSNLKVTWPRDLEVAEWLLGRRR</sequence>
<comment type="function">
    <text evidence="7">Catalyzes the formation of 4-diphosphocytidyl-2-C-methyl-D-erythritol from CTP and 2-C-methyl-D-erythritol 4-phosphate (MEP).</text>
</comment>
<dbReference type="InterPro" id="IPR034683">
    <property type="entry name" value="IspD/TarI"/>
</dbReference>
<comment type="caution">
    <text evidence="8">The sequence shown here is derived from an EMBL/GenBank/DDBJ whole genome shotgun (WGS) entry which is preliminary data.</text>
</comment>
<evidence type="ECO:0000256" key="7">
    <source>
        <dbReference type="HAMAP-Rule" id="MF_00108"/>
    </source>
</evidence>
<dbReference type="EC" id="2.7.7.60" evidence="7"/>
<protein>
    <recommendedName>
        <fullName evidence="7">2-C-methyl-D-erythritol 4-phosphate cytidylyltransferase</fullName>
        <ecNumber evidence="7">2.7.7.60</ecNumber>
    </recommendedName>
    <alternativeName>
        <fullName evidence="7">4-diphosphocytidyl-2C-methyl-D-erythritol synthase</fullName>
    </alternativeName>
    <alternativeName>
        <fullName evidence="7">MEP cytidylyltransferase</fullName>
        <shortName evidence="7">MCT</shortName>
    </alternativeName>
</protein>
<keyword evidence="4 7" id="KW-0808">Transferase</keyword>
<dbReference type="SUPFAM" id="SSF53448">
    <property type="entry name" value="Nucleotide-diphospho-sugar transferases"/>
    <property type="match status" value="1"/>
</dbReference>
<dbReference type="GO" id="GO:0050518">
    <property type="term" value="F:2-C-methyl-D-erythritol 4-phosphate cytidylyltransferase activity"/>
    <property type="evidence" value="ECO:0007669"/>
    <property type="project" value="UniProtKB-UniRule"/>
</dbReference>
<evidence type="ECO:0000256" key="3">
    <source>
        <dbReference type="ARBA" id="ARBA00009789"/>
    </source>
</evidence>
<dbReference type="RefSeq" id="WP_131447201.1">
    <property type="nucleotide sequence ID" value="NZ_SJZB01000038.1"/>
</dbReference>
<reference evidence="8 9" key="1">
    <citation type="submission" date="2019-03" db="EMBL/GenBank/DDBJ databases">
        <title>Genome sequence of Thiobacillaceae bacterium LSR1, a sulfur-oxidizing bacterium isolated from freshwater sediment.</title>
        <authorList>
            <person name="Li S."/>
        </authorList>
    </citation>
    <scope>NUCLEOTIDE SEQUENCE [LARGE SCALE GENOMIC DNA]</scope>
    <source>
        <strain evidence="8 9">LSR1</strain>
    </source>
</reference>
<evidence type="ECO:0000256" key="2">
    <source>
        <dbReference type="ARBA" id="ARBA00004787"/>
    </source>
</evidence>
<comment type="similarity">
    <text evidence="3 7">Belongs to the IspD/TarI cytidylyltransferase family. IspD subfamily.</text>
</comment>
<feature type="site" description="Positions MEP for the nucleophilic attack" evidence="7">
    <location>
        <position position="210"/>
    </location>
</feature>
<keyword evidence="6 7" id="KW-0414">Isoprene biosynthesis</keyword>
<accession>A0A4R1B9C1</accession>
<gene>
    <name evidence="7" type="primary">ispD</name>
    <name evidence="8" type="ORF">EZJ19_10130</name>
</gene>
<dbReference type="GO" id="GO:0019288">
    <property type="term" value="P:isopentenyl diphosphate biosynthetic process, methylerythritol 4-phosphate pathway"/>
    <property type="evidence" value="ECO:0007669"/>
    <property type="project" value="UniProtKB-UniRule"/>
</dbReference>
<evidence type="ECO:0000256" key="5">
    <source>
        <dbReference type="ARBA" id="ARBA00022695"/>
    </source>
</evidence>
<keyword evidence="9" id="KW-1185">Reference proteome</keyword>
<feature type="site" description="Transition state stabilizer" evidence="7">
    <location>
        <position position="23"/>
    </location>
</feature>
<feature type="site" description="Transition state stabilizer" evidence="7">
    <location>
        <position position="16"/>
    </location>
</feature>
<feature type="site" description="Positions MEP for the nucleophilic attack" evidence="7">
    <location>
        <position position="157"/>
    </location>
</feature>
<dbReference type="AlphaFoldDB" id="A0A4R1B9C1"/>
<dbReference type="UniPathway" id="UPA00056">
    <property type="reaction ID" value="UER00093"/>
</dbReference>
<dbReference type="HAMAP" id="MF_00108">
    <property type="entry name" value="IspD"/>
    <property type="match status" value="1"/>
</dbReference>
<dbReference type="InterPro" id="IPR018294">
    <property type="entry name" value="ISPD_synthase_CS"/>
</dbReference>
<proteinExistence type="inferred from homology"/>
<dbReference type="Gene3D" id="3.90.550.10">
    <property type="entry name" value="Spore Coat Polysaccharide Biosynthesis Protein SpsA, Chain A"/>
    <property type="match status" value="1"/>
</dbReference>
<dbReference type="InterPro" id="IPR001228">
    <property type="entry name" value="IspD"/>
</dbReference>
<comment type="catalytic activity">
    <reaction evidence="1 7">
        <text>2-C-methyl-D-erythritol 4-phosphate + CTP + H(+) = 4-CDP-2-C-methyl-D-erythritol + diphosphate</text>
        <dbReference type="Rhea" id="RHEA:13429"/>
        <dbReference type="ChEBI" id="CHEBI:15378"/>
        <dbReference type="ChEBI" id="CHEBI:33019"/>
        <dbReference type="ChEBI" id="CHEBI:37563"/>
        <dbReference type="ChEBI" id="CHEBI:57823"/>
        <dbReference type="ChEBI" id="CHEBI:58262"/>
        <dbReference type="EC" id="2.7.7.60"/>
    </reaction>
</comment>
<evidence type="ECO:0000256" key="1">
    <source>
        <dbReference type="ARBA" id="ARBA00001282"/>
    </source>
</evidence>
<dbReference type="Proteomes" id="UP000295443">
    <property type="component" value="Unassembled WGS sequence"/>
</dbReference>
<keyword evidence="5 7" id="KW-0548">Nucleotidyltransferase</keyword>
<dbReference type="InterPro" id="IPR029044">
    <property type="entry name" value="Nucleotide-diphossugar_trans"/>
</dbReference>
<dbReference type="PANTHER" id="PTHR32125">
    <property type="entry name" value="2-C-METHYL-D-ERYTHRITOL 4-PHOSPHATE CYTIDYLYLTRANSFERASE, CHLOROPLASTIC"/>
    <property type="match status" value="1"/>
</dbReference>
<dbReference type="EMBL" id="SJZB01000038">
    <property type="protein sequence ID" value="TCJ13506.1"/>
    <property type="molecule type" value="Genomic_DNA"/>
</dbReference>
<dbReference type="Pfam" id="PF01128">
    <property type="entry name" value="IspD"/>
    <property type="match status" value="1"/>
</dbReference>
<dbReference type="NCBIfam" id="TIGR00453">
    <property type="entry name" value="ispD"/>
    <property type="match status" value="1"/>
</dbReference>
<evidence type="ECO:0000256" key="4">
    <source>
        <dbReference type="ARBA" id="ARBA00022679"/>
    </source>
</evidence>
<dbReference type="PANTHER" id="PTHR32125:SF4">
    <property type="entry name" value="2-C-METHYL-D-ERYTHRITOL 4-PHOSPHATE CYTIDYLYLTRANSFERASE, CHLOROPLASTIC"/>
    <property type="match status" value="1"/>
</dbReference>
<dbReference type="FunFam" id="3.90.550.10:FF:000003">
    <property type="entry name" value="2-C-methyl-D-erythritol 4-phosphate cytidylyltransferase"/>
    <property type="match status" value="1"/>
</dbReference>
<organism evidence="8 9">
    <name type="scientific">Parasulfuritortus cantonensis</name>
    <dbReference type="NCBI Taxonomy" id="2528202"/>
    <lineage>
        <taxon>Bacteria</taxon>
        <taxon>Pseudomonadati</taxon>
        <taxon>Pseudomonadota</taxon>
        <taxon>Betaproteobacteria</taxon>
        <taxon>Nitrosomonadales</taxon>
        <taxon>Thiobacillaceae</taxon>
        <taxon>Parasulfuritortus</taxon>
    </lineage>
</organism>
<name>A0A4R1B9C1_9PROT</name>
<evidence type="ECO:0000313" key="9">
    <source>
        <dbReference type="Proteomes" id="UP000295443"/>
    </source>
</evidence>
<evidence type="ECO:0000256" key="6">
    <source>
        <dbReference type="ARBA" id="ARBA00023229"/>
    </source>
</evidence>
<dbReference type="OrthoDB" id="9806837at2"/>
<dbReference type="PROSITE" id="PS01295">
    <property type="entry name" value="ISPD"/>
    <property type="match status" value="1"/>
</dbReference>
<dbReference type="CDD" id="cd02516">
    <property type="entry name" value="CDP-ME_synthetase"/>
    <property type="match status" value="1"/>
</dbReference>
<evidence type="ECO:0000313" key="8">
    <source>
        <dbReference type="EMBL" id="TCJ13506.1"/>
    </source>
</evidence>